<proteinExistence type="predicted"/>
<dbReference type="Proteomes" id="UP000601108">
    <property type="component" value="Unassembled WGS sequence"/>
</dbReference>
<sequence length="190" mass="22858">MITIIGEYIRNYVDFSDKEIELFYQYLTKQKLKKKGFLLEEGKMCKARYFIVKGCLRSYYIDDKGVERIVDFAIDRWWYTNYKSLVNQEPSENFIQAIENTELLVLHEDSFNKLSLELPKIDRLFRLIMEKTHIAYINKMKYTRSFTGEDLYKNFIKANPKFSQRVPQYMIASYLELSPEFVSKIRAKDR</sequence>
<protein>
    <submittedName>
        <fullName evidence="2">cAMP-binding protein</fullName>
    </submittedName>
</protein>
<keyword evidence="3" id="KW-1185">Reference proteome</keyword>
<dbReference type="SUPFAM" id="SSF51206">
    <property type="entry name" value="cAMP-binding domain-like"/>
    <property type="match status" value="1"/>
</dbReference>
<dbReference type="Gene3D" id="2.60.120.10">
    <property type="entry name" value="Jelly Rolls"/>
    <property type="match status" value="1"/>
</dbReference>
<dbReference type="EMBL" id="BMWS01000006">
    <property type="protein sequence ID" value="GGX12001.1"/>
    <property type="molecule type" value="Genomic_DNA"/>
</dbReference>
<gene>
    <name evidence="2" type="ORF">GCM10007384_12160</name>
</gene>
<name>A0A918N2H2_9FLAO</name>
<dbReference type="AlphaFoldDB" id="A0A918N2H2"/>
<dbReference type="InterPro" id="IPR018490">
    <property type="entry name" value="cNMP-bd_dom_sf"/>
</dbReference>
<evidence type="ECO:0000313" key="2">
    <source>
        <dbReference type="EMBL" id="GGX12001.1"/>
    </source>
</evidence>
<dbReference type="RefSeq" id="WP_027411640.1">
    <property type="nucleotide sequence ID" value="NZ_BMWS01000006.1"/>
</dbReference>
<reference evidence="2 3" key="1">
    <citation type="journal article" date="2014" name="Int. J. Syst. Evol. Microbiol.">
        <title>Complete genome sequence of Corynebacterium casei LMG S-19264T (=DSM 44701T), isolated from a smear-ripened cheese.</title>
        <authorList>
            <consortium name="US DOE Joint Genome Institute (JGI-PGF)"/>
            <person name="Walter F."/>
            <person name="Albersmeier A."/>
            <person name="Kalinowski J."/>
            <person name="Ruckert C."/>
        </authorList>
    </citation>
    <scope>NUCLEOTIDE SEQUENCE [LARGE SCALE GENOMIC DNA]</scope>
    <source>
        <strain evidence="2 3">KCTC 12285</strain>
    </source>
</reference>
<accession>A0A918N2H2</accession>
<dbReference type="CDD" id="cd00038">
    <property type="entry name" value="CAP_ED"/>
    <property type="match status" value="1"/>
</dbReference>
<dbReference type="Pfam" id="PF00027">
    <property type="entry name" value="cNMP_binding"/>
    <property type="match status" value="1"/>
</dbReference>
<evidence type="ECO:0000313" key="3">
    <source>
        <dbReference type="Proteomes" id="UP000601108"/>
    </source>
</evidence>
<feature type="domain" description="Cyclic nucleotide-binding" evidence="1">
    <location>
        <begin position="30"/>
        <end position="114"/>
    </location>
</feature>
<dbReference type="InterPro" id="IPR000595">
    <property type="entry name" value="cNMP-bd_dom"/>
</dbReference>
<evidence type="ECO:0000259" key="1">
    <source>
        <dbReference type="Pfam" id="PF00027"/>
    </source>
</evidence>
<comment type="caution">
    <text evidence="2">The sequence shown here is derived from an EMBL/GenBank/DDBJ whole genome shotgun (WGS) entry which is preliminary data.</text>
</comment>
<organism evidence="2 3">
    <name type="scientific">Aquimarina muelleri</name>
    <dbReference type="NCBI Taxonomy" id="279356"/>
    <lineage>
        <taxon>Bacteria</taxon>
        <taxon>Pseudomonadati</taxon>
        <taxon>Bacteroidota</taxon>
        <taxon>Flavobacteriia</taxon>
        <taxon>Flavobacteriales</taxon>
        <taxon>Flavobacteriaceae</taxon>
        <taxon>Aquimarina</taxon>
    </lineage>
</organism>
<dbReference type="InterPro" id="IPR014710">
    <property type="entry name" value="RmlC-like_jellyroll"/>
</dbReference>